<evidence type="ECO:0000256" key="5">
    <source>
        <dbReference type="ARBA" id="ARBA00022989"/>
    </source>
</evidence>
<dbReference type="GO" id="GO:0016020">
    <property type="term" value="C:membrane"/>
    <property type="evidence" value="ECO:0007669"/>
    <property type="project" value="UniProtKB-SubCell"/>
</dbReference>
<feature type="transmembrane region" description="Helical" evidence="7">
    <location>
        <begin position="242"/>
        <end position="262"/>
    </location>
</feature>
<feature type="domain" description="Amino acid transporter transmembrane" evidence="8">
    <location>
        <begin position="1"/>
        <end position="299"/>
    </location>
</feature>
<reference evidence="9" key="2">
    <citation type="submission" date="2012-06" db="EMBL/GenBank/DDBJ databases">
        <title>Comparison of fertile and sterile male gametogenesis in Cryptomeria japonica by histological analysis and microarray analysis.</title>
        <authorList>
            <person name="Futamura N."/>
            <person name="Saito M."/>
            <person name="Taira H."/>
            <person name="Shinohara K."/>
        </authorList>
    </citation>
    <scope>NUCLEOTIDE SEQUENCE</scope>
    <source>
        <tissue evidence="9">Male strobilus</tissue>
    </source>
</reference>
<dbReference type="GO" id="GO:0006865">
    <property type="term" value="P:amino acid transport"/>
    <property type="evidence" value="ECO:0007669"/>
    <property type="project" value="UniProtKB-KW"/>
</dbReference>
<sequence>MVIFGVVQIIFSQIPDLHEVWWLSIVAAVMSFSYSSIGLGLGIGKAVEKHADYGSLKGVGIRDVFHDADKTWSVFQALGNIAFAYSFSMVLIEIQDTIKSPPAENKTMKKATTIGVAVTTLFYLSVGCVGYAAFGDNAPGNLLTGFGFYNPFWLVDIANICIVIHLVGAYQVFSQPLFAFVEEWCSSKWRNSNFINKQYTVKLPGYGPLELTLFRLLWRTCFVIFTTLVSMILPFFNDIMGILGALAFFPLTVYFPIQMYIVQHKVKPWSRKWLILHLLSTVCFIVSLAALVGSVAGVVARLQQNYKPFKTTY</sequence>
<keyword evidence="3 7" id="KW-0812">Transmembrane</keyword>
<dbReference type="InterPro" id="IPR013057">
    <property type="entry name" value="AA_transpt_TM"/>
</dbReference>
<dbReference type="PANTHER" id="PTHR48017">
    <property type="entry name" value="OS05G0424000 PROTEIN-RELATED"/>
    <property type="match status" value="1"/>
</dbReference>
<evidence type="ECO:0000256" key="7">
    <source>
        <dbReference type="SAM" id="Phobius"/>
    </source>
</evidence>
<feature type="transmembrane region" description="Helical" evidence="7">
    <location>
        <begin position="274"/>
        <end position="300"/>
    </location>
</feature>
<organism evidence="9">
    <name type="scientific">Cryptomeria japonica</name>
    <name type="common">Japanese cedar</name>
    <name type="synonym">Cupressus japonica</name>
    <dbReference type="NCBI Taxonomy" id="3369"/>
    <lineage>
        <taxon>Eukaryota</taxon>
        <taxon>Viridiplantae</taxon>
        <taxon>Streptophyta</taxon>
        <taxon>Embryophyta</taxon>
        <taxon>Tracheophyta</taxon>
        <taxon>Spermatophyta</taxon>
        <taxon>Pinopsida</taxon>
        <taxon>Pinidae</taxon>
        <taxon>Conifers II</taxon>
        <taxon>Cupressales</taxon>
        <taxon>Cupressaceae</taxon>
        <taxon>Cryptomeria</taxon>
    </lineage>
</organism>
<protein>
    <submittedName>
        <fullName evidence="9">Transmembrane amino acid transporter protein</fullName>
    </submittedName>
</protein>
<keyword evidence="5 7" id="KW-1133">Transmembrane helix</keyword>
<evidence type="ECO:0000256" key="6">
    <source>
        <dbReference type="ARBA" id="ARBA00023136"/>
    </source>
</evidence>
<feature type="transmembrane region" description="Helical" evidence="7">
    <location>
        <begin position="216"/>
        <end position="236"/>
    </location>
</feature>
<evidence type="ECO:0000256" key="1">
    <source>
        <dbReference type="ARBA" id="ARBA00004370"/>
    </source>
</evidence>
<feature type="transmembrane region" description="Helical" evidence="7">
    <location>
        <begin position="153"/>
        <end position="173"/>
    </location>
</feature>
<evidence type="ECO:0000256" key="3">
    <source>
        <dbReference type="ARBA" id="ARBA00022692"/>
    </source>
</evidence>
<feature type="transmembrane region" description="Helical" evidence="7">
    <location>
        <begin position="72"/>
        <end position="92"/>
    </location>
</feature>
<feature type="transmembrane region" description="Helical" evidence="7">
    <location>
        <begin position="20"/>
        <end position="43"/>
    </location>
</feature>
<evidence type="ECO:0000313" key="9">
    <source>
        <dbReference type="EMBL" id="BAX09093.1"/>
    </source>
</evidence>
<keyword evidence="2" id="KW-0813">Transport</keyword>
<accession>A0A1V1FN65</accession>
<dbReference type="EMBL" id="AB728809">
    <property type="protein sequence ID" value="BAX09093.1"/>
    <property type="molecule type" value="mRNA"/>
</dbReference>
<name>A0A1V1FN65_CRYJA</name>
<keyword evidence="4" id="KW-0029">Amino-acid transport</keyword>
<dbReference type="AlphaFoldDB" id="A0A1V1FN65"/>
<feature type="transmembrane region" description="Helical" evidence="7">
    <location>
        <begin position="113"/>
        <end position="133"/>
    </location>
</feature>
<reference evidence="9" key="1">
    <citation type="journal article" date="2008" name="BMC Genomics">
        <title>Characterization of expressed sequence tags from a full-length enriched cDNA library of Cryptomeria japonica male strobili.</title>
        <authorList>
            <person name="Futamura N."/>
            <person name="Totoki Y."/>
            <person name="Toyoda A."/>
            <person name="Igasaki T."/>
            <person name="Nanjo T."/>
            <person name="Seki M."/>
            <person name="Sakaki Y."/>
            <person name="Mari A."/>
            <person name="Shinozaki K."/>
            <person name="Shinohara K."/>
        </authorList>
    </citation>
    <scope>NUCLEOTIDE SEQUENCE</scope>
    <source>
        <tissue evidence="9">Male strobilus</tissue>
    </source>
</reference>
<dbReference type="Pfam" id="PF01490">
    <property type="entry name" value="Aa_trans"/>
    <property type="match status" value="1"/>
</dbReference>
<evidence type="ECO:0000259" key="8">
    <source>
        <dbReference type="Pfam" id="PF01490"/>
    </source>
</evidence>
<evidence type="ECO:0000256" key="2">
    <source>
        <dbReference type="ARBA" id="ARBA00022448"/>
    </source>
</evidence>
<evidence type="ECO:0000256" key="4">
    <source>
        <dbReference type="ARBA" id="ARBA00022970"/>
    </source>
</evidence>
<comment type="subcellular location">
    <subcellularLocation>
        <location evidence="1">Membrane</location>
    </subcellularLocation>
</comment>
<keyword evidence="6 7" id="KW-0472">Membrane</keyword>
<proteinExistence type="evidence at transcript level"/>